<keyword evidence="4" id="KW-1133">Transmembrane helix</keyword>
<keyword evidence="8" id="KW-1185">Reference proteome</keyword>
<reference evidence="7 8" key="1">
    <citation type="submission" date="2009-06" db="EMBL/GenBank/DDBJ databases">
        <title>The Genome Sequence of Loxodonta africana (African elephant).</title>
        <authorList>
            <person name="Di Palma F."/>
            <person name="Heiman D."/>
            <person name="Young S."/>
            <person name="Johnson J."/>
            <person name="Lander E.S."/>
            <person name="Lindblad-Toh K."/>
        </authorList>
    </citation>
    <scope>NUCLEOTIDE SEQUENCE [LARGE SCALE GENOMIC DNA]</scope>
    <source>
        <strain evidence="7 8">Isolate ISIS603380</strain>
    </source>
</reference>
<dbReference type="SUPFAM" id="SSF48726">
    <property type="entry name" value="Immunoglobulin"/>
    <property type="match status" value="3"/>
</dbReference>
<dbReference type="InterPro" id="IPR013151">
    <property type="entry name" value="Immunoglobulin_dom"/>
</dbReference>
<dbReference type="GO" id="GO:0002764">
    <property type="term" value="P:immune response-regulating signaling pathway"/>
    <property type="evidence" value="ECO:0007669"/>
    <property type="project" value="TreeGrafter"/>
</dbReference>
<dbReference type="Gene3D" id="2.60.40.10">
    <property type="entry name" value="Immunoglobulins"/>
    <property type="match status" value="3"/>
</dbReference>
<dbReference type="Ensembl" id="ENSLAFT00000010754.4">
    <property type="protein sequence ID" value="ENSLAFP00000008995.4"/>
    <property type="gene ID" value="ENSLAFG00000010758.4"/>
</dbReference>
<dbReference type="Pfam" id="PF00047">
    <property type="entry name" value="ig"/>
    <property type="match status" value="3"/>
</dbReference>
<dbReference type="HOGENOM" id="CLU_021100_2_1_1"/>
<dbReference type="InterPro" id="IPR013783">
    <property type="entry name" value="Ig-like_fold"/>
</dbReference>
<dbReference type="FunFam" id="2.60.40.10:FF:000049">
    <property type="entry name" value="Leukocyte immunoglobulin-like receptor subfamily B member 1"/>
    <property type="match status" value="3"/>
</dbReference>
<feature type="domain" description="Ig-like" evidence="6">
    <location>
        <begin position="223"/>
        <end position="294"/>
    </location>
</feature>
<keyword evidence="4" id="KW-0812">Transmembrane</keyword>
<dbReference type="PROSITE" id="PS50835">
    <property type="entry name" value="IG_LIKE"/>
    <property type="match status" value="1"/>
</dbReference>
<dbReference type="GeneTree" id="ENSGT01150000286974"/>
<evidence type="ECO:0000256" key="4">
    <source>
        <dbReference type="SAM" id="Phobius"/>
    </source>
</evidence>
<sequence length="442" mass="49143">MDPKFISLLCLGFCLVQRIWAQVGCRDKPKLSAWPGPVIPLRGKVTLQCHSCFDFVKFKVVKKRGTPIPKLQNRLFKNSLTMSPVTAAHAGTYKCSVYYRNTLAWSAYSDPLEILITGVFTKPSIWAYPSPLVNSGGYVILHCRSEVLFGKFILHKEGDSQLSQQISKRLHNGNAGANFSMEPMIPVHAGTYRCYGSHSHSPYEWSAPSDPLELTVTGMYKKPSLLAQPSHVVMSGENVTLHCRSESSFDGYHLSKDGKTHESWLPGVQSHDGAFQGDFPLGPVSPAHGGTYRCYGSFHRSPYEWSYPSDPLHLLVTGTSTSTCLSPTEPSTKTDSHFPHGHPRQLDILIGLSVVSICIVIFFLALVCHWCSTKSTTDASITDREPKEDQTMDDEYLTAEEPEEAIYAQLNHWTLTQRRVTSTSLSPKYSSLEPSIFMGCSE</sequence>
<evidence type="ECO:0000256" key="1">
    <source>
        <dbReference type="ARBA" id="ARBA00022729"/>
    </source>
</evidence>
<evidence type="ECO:0000313" key="8">
    <source>
        <dbReference type="Proteomes" id="UP000007646"/>
    </source>
</evidence>
<keyword evidence="1 5" id="KW-0732">Signal</keyword>
<dbReference type="GO" id="GO:0005886">
    <property type="term" value="C:plasma membrane"/>
    <property type="evidence" value="ECO:0007669"/>
    <property type="project" value="TreeGrafter"/>
</dbReference>
<dbReference type="STRING" id="9785.ENSLAFP00000008995"/>
<dbReference type="InterPro" id="IPR036179">
    <property type="entry name" value="Ig-like_dom_sf"/>
</dbReference>
<organism evidence="7 8">
    <name type="scientific">Loxodonta africana</name>
    <name type="common">African elephant</name>
    <dbReference type="NCBI Taxonomy" id="9785"/>
    <lineage>
        <taxon>Eukaryota</taxon>
        <taxon>Metazoa</taxon>
        <taxon>Chordata</taxon>
        <taxon>Craniata</taxon>
        <taxon>Vertebrata</taxon>
        <taxon>Euteleostomi</taxon>
        <taxon>Mammalia</taxon>
        <taxon>Eutheria</taxon>
        <taxon>Afrotheria</taxon>
        <taxon>Proboscidea</taxon>
        <taxon>Elephantidae</taxon>
        <taxon>Loxodonta</taxon>
    </lineage>
</organism>
<dbReference type="AlphaFoldDB" id="G3T670"/>
<reference evidence="7" key="2">
    <citation type="submission" date="2025-08" db="UniProtKB">
        <authorList>
            <consortium name="Ensembl"/>
        </authorList>
    </citation>
    <scope>IDENTIFICATION</scope>
    <source>
        <strain evidence="7">Isolate ISIS603380</strain>
    </source>
</reference>
<dbReference type="InterPro" id="IPR003599">
    <property type="entry name" value="Ig_sub"/>
</dbReference>
<evidence type="ECO:0000256" key="2">
    <source>
        <dbReference type="ARBA" id="ARBA00023157"/>
    </source>
</evidence>
<name>G3T670_LOXAF</name>
<accession>G3T670</accession>
<evidence type="ECO:0000256" key="3">
    <source>
        <dbReference type="ARBA" id="ARBA00023319"/>
    </source>
</evidence>
<keyword evidence="3" id="KW-0393">Immunoglobulin domain</keyword>
<feature type="signal peptide" evidence="5">
    <location>
        <begin position="1"/>
        <end position="21"/>
    </location>
</feature>
<feature type="chain" id="PRO_5003455005" description="Ig-like domain-containing protein" evidence="5">
    <location>
        <begin position="22"/>
        <end position="442"/>
    </location>
</feature>
<dbReference type="OMA" id="GKTHESW"/>
<dbReference type="SMART" id="SM00409">
    <property type="entry name" value="IG"/>
    <property type="match status" value="3"/>
</dbReference>
<feature type="transmembrane region" description="Helical" evidence="4">
    <location>
        <begin position="348"/>
        <end position="368"/>
    </location>
</feature>
<evidence type="ECO:0000256" key="5">
    <source>
        <dbReference type="SAM" id="SignalP"/>
    </source>
</evidence>
<dbReference type="PANTHER" id="PTHR11738:SF113">
    <property type="entry name" value="KILLER CELL IMMUNOGLOBULIN-LIKE RECEPTOR 2DL4"/>
    <property type="match status" value="1"/>
</dbReference>
<dbReference type="eggNOG" id="ENOG502RU21">
    <property type="taxonomic scope" value="Eukaryota"/>
</dbReference>
<dbReference type="PANTHER" id="PTHR11738">
    <property type="entry name" value="MHC CLASS I NK CELL RECEPTOR"/>
    <property type="match status" value="1"/>
</dbReference>
<proteinExistence type="predicted"/>
<dbReference type="InterPro" id="IPR050412">
    <property type="entry name" value="Ig-like_Receptors_ImmuneReg"/>
</dbReference>
<evidence type="ECO:0000313" key="7">
    <source>
        <dbReference type="Ensembl" id="ENSLAFP00000008995.4"/>
    </source>
</evidence>
<keyword evidence="2" id="KW-1015">Disulfide bond</keyword>
<dbReference type="InterPro" id="IPR007110">
    <property type="entry name" value="Ig-like_dom"/>
</dbReference>
<keyword evidence="4" id="KW-0472">Membrane</keyword>
<dbReference type="GO" id="GO:0007166">
    <property type="term" value="P:cell surface receptor signaling pathway"/>
    <property type="evidence" value="ECO:0007669"/>
    <property type="project" value="UniProtKB-ARBA"/>
</dbReference>
<reference evidence="7" key="3">
    <citation type="submission" date="2025-09" db="UniProtKB">
        <authorList>
            <consortium name="Ensembl"/>
        </authorList>
    </citation>
    <scope>IDENTIFICATION</scope>
    <source>
        <strain evidence="7">Isolate ISIS603380</strain>
    </source>
</reference>
<protein>
    <recommendedName>
        <fullName evidence="6">Ig-like domain-containing protein</fullName>
    </recommendedName>
</protein>
<evidence type="ECO:0000259" key="6">
    <source>
        <dbReference type="PROSITE" id="PS50835"/>
    </source>
</evidence>
<dbReference type="Proteomes" id="UP000007646">
    <property type="component" value="Unassembled WGS sequence"/>
</dbReference>
<dbReference type="InParanoid" id="G3T670"/>